<dbReference type="EMBL" id="CACVKT020005231">
    <property type="protein sequence ID" value="CAC5393897.1"/>
    <property type="molecule type" value="Genomic_DNA"/>
</dbReference>
<comment type="subcellular location">
    <subcellularLocation>
        <location evidence="1">Membrane</location>
    </subcellularLocation>
</comment>
<organism evidence="8 9">
    <name type="scientific">Mytilus coruscus</name>
    <name type="common">Sea mussel</name>
    <dbReference type="NCBI Taxonomy" id="42192"/>
    <lineage>
        <taxon>Eukaryota</taxon>
        <taxon>Metazoa</taxon>
        <taxon>Spiralia</taxon>
        <taxon>Lophotrochozoa</taxon>
        <taxon>Mollusca</taxon>
        <taxon>Bivalvia</taxon>
        <taxon>Autobranchia</taxon>
        <taxon>Pteriomorphia</taxon>
        <taxon>Mytilida</taxon>
        <taxon>Mytiloidea</taxon>
        <taxon>Mytilidae</taxon>
        <taxon>Mytilinae</taxon>
        <taxon>Mytilus</taxon>
    </lineage>
</organism>
<dbReference type="OrthoDB" id="6072476at2759"/>
<dbReference type="GO" id="GO:0005125">
    <property type="term" value="F:cytokine activity"/>
    <property type="evidence" value="ECO:0007669"/>
    <property type="project" value="UniProtKB-KW"/>
</dbReference>
<dbReference type="Proteomes" id="UP000507470">
    <property type="component" value="Unassembled WGS sequence"/>
</dbReference>
<evidence type="ECO:0000256" key="5">
    <source>
        <dbReference type="SAM" id="MobiDB-lite"/>
    </source>
</evidence>
<feature type="compositionally biased region" description="Basic and acidic residues" evidence="5">
    <location>
        <begin position="8"/>
        <end position="24"/>
    </location>
</feature>
<dbReference type="Pfam" id="PF00229">
    <property type="entry name" value="TNF"/>
    <property type="match status" value="1"/>
</dbReference>
<dbReference type="PANTHER" id="PTHR11471:SF13">
    <property type="entry name" value="TNF FAMILY PROFILE DOMAIN-CONTAINING PROTEIN"/>
    <property type="match status" value="1"/>
</dbReference>
<dbReference type="GO" id="GO:0005164">
    <property type="term" value="F:tumor necrosis factor receptor binding"/>
    <property type="evidence" value="ECO:0007669"/>
    <property type="project" value="InterPro"/>
</dbReference>
<feature type="region of interest" description="Disordered" evidence="5">
    <location>
        <begin position="1"/>
        <end position="24"/>
    </location>
</feature>
<keyword evidence="4 6" id="KW-0472">Membrane</keyword>
<keyword evidence="9" id="KW-1185">Reference proteome</keyword>
<dbReference type="AlphaFoldDB" id="A0A6J8CFV6"/>
<dbReference type="GO" id="GO:0005615">
    <property type="term" value="C:extracellular space"/>
    <property type="evidence" value="ECO:0007669"/>
    <property type="project" value="UniProtKB-KW"/>
</dbReference>
<dbReference type="SUPFAM" id="SSF49842">
    <property type="entry name" value="TNF-like"/>
    <property type="match status" value="1"/>
</dbReference>
<evidence type="ECO:0000313" key="9">
    <source>
        <dbReference type="Proteomes" id="UP000507470"/>
    </source>
</evidence>
<keyword evidence="3" id="KW-0202">Cytokine</keyword>
<feature type="transmembrane region" description="Helical" evidence="6">
    <location>
        <begin position="66"/>
        <end position="89"/>
    </location>
</feature>
<evidence type="ECO:0000256" key="1">
    <source>
        <dbReference type="ARBA" id="ARBA00004370"/>
    </source>
</evidence>
<evidence type="ECO:0000256" key="3">
    <source>
        <dbReference type="ARBA" id="ARBA00022514"/>
    </source>
</evidence>
<evidence type="ECO:0000256" key="2">
    <source>
        <dbReference type="ARBA" id="ARBA00008670"/>
    </source>
</evidence>
<name>A0A6J8CFV6_MYTCO</name>
<evidence type="ECO:0000256" key="4">
    <source>
        <dbReference type="ARBA" id="ARBA00023136"/>
    </source>
</evidence>
<dbReference type="GO" id="GO:0006955">
    <property type="term" value="P:immune response"/>
    <property type="evidence" value="ECO:0007669"/>
    <property type="project" value="InterPro"/>
</dbReference>
<dbReference type="InterPro" id="IPR006052">
    <property type="entry name" value="TNF_dom"/>
</dbReference>
<dbReference type="Gene3D" id="2.60.120.40">
    <property type="match status" value="1"/>
</dbReference>
<gene>
    <name evidence="8" type="ORF">MCOR_28710</name>
</gene>
<protein>
    <recommendedName>
        <fullName evidence="7">THD domain-containing protein</fullName>
    </recommendedName>
</protein>
<reference evidence="8 9" key="1">
    <citation type="submission" date="2020-06" db="EMBL/GenBank/DDBJ databases">
        <authorList>
            <person name="Li R."/>
            <person name="Bekaert M."/>
        </authorList>
    </citation>
    <scope>NUCLEOTIDE SEQUENCE [LARGE SCALE GENOMIC DNA]</scope>
    <source>
        <strain evidence="9">wild</strain>
    </source>
</reference>
<comment type="similarity">
    <text evidence="2">Belongs to the tumor necrosis factor family.</text>
</comment>
<evidence type="ECO:0000313" key="8">
    <source>
        <dbReference type="EMBL" id="CAC5393897.1"/>
    </source>
</evidence>
<keyword evidence="6" id="KW-0812">Transmembrane</keyword>
<feature type="domain" description="THD" evidence="7">
    <location>
        <begin position="219"/>
        <end position="335"/>
    </location>
</feature>
<dbReference type="GO" id="GO:0016020">
    <property type="term" value="C:membrane"/>
    <property type="evidence" value="ECO:0007669"/>
    <property type="project" value="UniProtKB-SubCell"/>
</dbReference>
<keyword evidence="6" id="KW-1133">Transmembrane helix</keyword>
<proteinExistence type="inferred from homology"/>
<dbReference type="InterPro" id="IPR008983">
    <property type="entry name" value="Tumour_necrosis_fac-like_dom"/>
</dbReference>
<dbReference type="PANTHER" id="PTHR11471">
    <property type="entry name" value="TUMOR NECROSIS FACTOR FAMILY MEMBER"/>
    <property type="match status" value="1"/>
</dbReference>
<sequence>MASGSGIDTDKVIYHREGEGDEVRPEAVELLPKGDEQPKAESQVTATSRPKQLLDDGLKSVKENKVFTACVVVDIVLILVIFIVTLMWLNFAQTEIVDFDPAPDMYCMKCEYVAKADEAKYFSGAEKGKCCAEKENYMKDMLKKKVEKTLNEEYREKPLFQLCLNSTTAEHPRGYGQIKSVSQAQAGILDNLYLIRWDYPPSNADPETFLERILYDSTHGTYQVQRAGYYHIYSNLVFEFPKDNSTNITPADSVIRHLVLKYRKEYHIGEKFLEGYSTMCPTTGKTTWNSFVFGNFYLETTDKVKVFVNNPRYLATKDPNSGGIQKATSYFGLYLI</sequence>
<evidence type="ECO:0000259" key="7">
    <source>
        <dbReference type="Pfam" id="PF00229"/>
    </source>
</evidence>
<evidence type="ECO:0000256" key="6">
    <source>
        <dbReference type="SAM" id="Phobius"/>
    </source>
</evidence>
<accession>A0A6J8CFV6</accession>